<dbReference type="Proteomes" id="UP000245383">
    <property type="component" value="Unassembled WGS sequence"/>
</dbReference>
<dbReference type="InterPro" id="IPR025187">
    <property type="entry name" value="DUF4112"/>
</dbReference>
<protein>
    <recommendedName>
        <fullName evidence="5">DUF4112 domain-containing protein</fullName>
    </recommendedName>
</protein>
<evidence type="ECO:0008006" key="5">
    <source>
        <dbReference type="Google" id="ProtNLM"/>
    </source>
</evidence>
<dbReference type="Pfam" id="PF13430">
    <property type="entry name" value="DUF4112"/>
    <property type="match status" value="1"/>
</dbReference>
<gene>
    <name evidence="3" type="ORF">BB561_005009</name>
</gene>
<dbReference type="STRING" id="133385.A0A2T9YCR9"/>
<evidence type="ECO:0000313" key="4">
    <source>
        <dbReference type="Proteomes" id="UP000245383"/>
    </source>
</evidence>
<dbReference type="PANTHER" id="PTHR35519:SF2">
    <property type="entry name" value="PH DOMAIN PROTEIN"/>
    <property type="match status" value="1"/>
</dbReference>
<keyword evidence="2" id="KW-0812">Transmembrane</keyword>
<dbReference type="PANTHER" id="PTHR35519">
    <property type="entry name" value="MEMBRANE PROTEINS"/>
    <property type="match status" value="1"/>
</dbReference>
<feature type="transmembrane region" description="Helical" evidence="2">
    <location>
        <begin position="152"/>
        <end position="174"/>
    </location>
</feature>
<evidence type="ECO:0000313" key="3">
    <source>
        <dbReference type="EMBL" id="PVU90133.1"/>
    </source>
</evidence>
<proteinExistence type="predicted"/>
<dbReference type="OrthoDB" id="2103474at2759"/>
<comment type="caution">
    <text evidence="3">The sequence shown here is derived from an EMBL/GenBank/DDBJ whole genome shotgun (WGS) entry which is preliminary data.</text>
</comment>
<keyword evidence="4" id="KW-1185">Reference proteome</keyword>
<organism evidence="3 4">
    <name type="scientific">Smittium simulii</name>
    <dbReference type="NCBI Taxonomy" id="133385"/>
    <lineage>
        <taxon>Eukaryota</taxon>
        <taxon>Fungi</taxon>
        <taxon>Fungi incertae sedis</taxon>
        <taxon>Zoopagomycota</taxon>
        <taxon>Kickxellomycotina</taxon>
        <taxon>Harpellomycetes</taxon>
        <taxon>Harpellales</taxon>
        <taxon>Legeriomycetaceae</taxon>
        <taxon>Smittium</taxon>
    </lineage>
</organism>
<evidence type="ECO:0000256" key="1">
    <source>
        <dbReference type="SAM" id="MobiDB-lite"/>
    </source>
</evidence>
<accession>A0A2T9YCR9</accession>
<dbReference type="AlphaFoldDB" id="A0A2T9YCR9"/>
<feature type="region of interest" description="Disordered" evidence="1">
    <location>
        <begin position="26"/>
        <end position="82"/>
    </location>
</feature>
<keyword evidence="2" id="KW-0472">Membrane</keyword>
<keyword evidence="2" id="KW-1133">Transmembrane helix</keyword>
<sequence length="204" mass="22905">MNTTGTQNPKPKTHEPLELFELFEINKKSTKNTTRSKKEYPQKPSRAATKNSRNKEQIQNKHISSKKTFKAKQNTPSPEADIEAQSKNKIILKKLNRCKKIAIGLDCGFALCGIKFGWDPIIGLVPVFGDMAGLVIASFYALGLIQQFSLPFYVIFGFIVNILIDALIGVVPVVGDIADMLFKANMRNYYLAHSHLSKKYNLEN</sequence>
<dbReference type="EMBL" id="MBFR01000274">
    <property type="protein sequence ID" value="PVU90133.1"/>
    <property type="molecule type" value="Genomic_DNA"/>
</dbReference>
<name>A0A2T9YCR9_9FUNG</name>
<reference evidence="3 4" key="1">
    <citation type="journal article" date="2018" name="MBio">
        <title>Comparative Genomics Reveals the Core Gene Toolbox for the Fungus-Insect Symbiosis.</title>
        <authorList>
            <person name="Wang Y."/>
            <person name="Stata M."/>
            <person name="Wang W."/>
            <person name="Stajich J.E."/>
            <person name="White M.M."/>
            <person name="Moncalvo J.M."/>
        </authorList>
    </citation>
    <scope>NUCLEOTIDE SEQUENCE [LARGE SCALE GENOMIC DNA]</scope>
    <source>
        <strain evidence="3 4">SWE-8-4</strain>
    </source>
</reference>
<evidence type="ECO:0000256" key="2">
    <source>
        <dbReference type="SAM" id="Phobius"/>
    </source>
</evidence>
<feature type="transmembrane region" description="Helical" evidence="2">
    <location>
        <begin position="124"/>
        <end position="145"/>
    </location>
</feature>